<dbReference type="PROSITE" id="PS51217">
    <property type="entry name" value="UVRD_HELICASE_CTER"/>
    <property type="match status" value="1"/>
</dbReference>
<keyword evidence="4 11" id="KW-0347">Helicase</keyword>
<dbReference type="GO" id="GO:0005524">
    <property type="term" value="F:ATP binding"/>
    <property type="evidence" value="ECO:0007669"/>
    <property type="project" value="UniProtKB-UniRule"/>
</dbReference>
<evidence type="ECO:0000256" key="3">
    <source>
        <dbReference type="ARBA" id="ARBA00022801"/>
    </source>
</evidence>
<dbReference type="GO" id="GO:0016887">
    <property type="term" value="F:ATP hydrolysis activity"/>
    <property type="evidence" value="ECO:0007669"/>
    <property type="project" value="RHEA"/>
</dbReference>
<dbReference type="Gene3D" id="1.10.486.10">
    <property type="entry name" value="PCRA, domain 4"/>
    <property type="match status" value="1"/>
</dbReference>
<feature type="domain" description="UvrD-like helicase ATP-binding" evidence="12">
    <location>
        <begin position="12"/>
        <end position="293"/>
    </location>
</feature>
<evidence type="ECO:0000256" key="5">
    <source>
        <dbReference type="ARBA" id="ARBA00022840"/>
    </source>
</evidence>
<accession>A0A2K2F7E2</accession>
<evidence type="ECO:0000256" key="11">
    <source>
        <dbReference type="PROSITE-ProRule" id="PRU00560"/>
    </source>
</evidence>
<evidence type="ECO:0000256" key="4">
    <source>
        <dbReference type="ARBA" id="ARBA00022806"/>
    </source>
</evidence>
<dbReference type="CDD" id="cd17932">
    <property type="entry name" value="DEXQc_UvrD"/>
    <property type="match status" value="1"/>
</dbReference>
<dbReference type="PANTHER" id="PTHR11070">
    <property type="entry name" value="UVRD / RECB / PCRA DNA HELICASE FAMILY MEMBER"/>
    <property type="match status" value="1"/>
</dbReference>
<keyword evidence="3 11" id="KW-0378">Hydrolase</keyword>
<feature type="binding site" evidence="11">
    <location>
        <begin position="33"/>
        <end position="40"/>
    </location>
    <ligand>
        <name>ATP</name>
        <dbReference type="ChEBI" id="CHEBI:30616"/>
    </ligand>
</feature>
<keyword evidence="15" id="KW-1185">Reference proteome</keyword>
<comment type="catalytic activity">
    <reaction evidence="8">
        <text>Couples ATP hydrolysis with the unwinding of duplex DNA by translocating in the 3'-5' direction.</text>
        <dbReference type="EC" id="5.6.2.4"/>
    </reaction>
</comment>
<keyword evidence="6" id="KW-0238">DNA-binding</keyword>
<dbReference type="GO" id="GO:0003677">
    <property type="term" value="F:DNA binding"/>
    <property type="evidence" value="ECO:0007669"/>
    <property type="project" value="UniProtKB-KW"/>
</dbReference>
<dbReference type="KEGG" id="cthd:CDO33_02540"/>
<dbReference type="InterPro" id="IPR000212">
    <property type="entry name" value="DNA_helicase_UvrD/REP"/>
</dbReference>
<dbReference type="RefSeq" id="WP_103083206.1">
    <property type="nucleotide sequence ID" value="NZ_CP021850.1"/>
</dbReference>
<evidence type="ECO:0000256" key="1">
    <source>
        <dbReference type="ARBA" id="ARBA00009922"/>
    </source>
</evidence>
<dbReference type="InterPro" id="IPR014016">
    <property type="entry name" value="UvrD-like_ATP-bd"/>
</dbReference>
<reference evidence="15" key="1">
    <citation type="submission" date="2017-06" db="EMBL/GenBank/DDBJ databases">
        <title>Investigating the central metabolism of Clostridium thermosuccinogenes.</title>
        <authorList>
            <person name="Koendjbiharie J.G."/>
            <person name="Van Kranenburg R."/>
            <person name="Vriesendorp B."/>
        </authorList>
    </citation>
    <scope>NUCLEOTIDE SEQUENCE [LARGE SCALE GENOMIC DNA]</scope>
    <source>
        <strain evidence="15">DSM 5806</strain>
    </source>
</reference>
<dbReference type="EMBL" id="NIOJ01000094">
    <property type="protein sequence ID" value="PNT94695.1"/>
    <property type="molecule type" value="Genomic_DNA"/>
</dbReference>
<proteinExistence type="inferred from homology"/>
<comment type="caution">
    <text evidence="14">The sequence shown here is derived from an EMBL/GenBank/DDBJ whole genome shotgun (WGS) entry which is preliminary data.</text>
</comment>
<dbReference type="GO" id="GO:0043138">
    <property type="term" value="F:3'-5' DNA helicase activity"/>
    <property type="evidence" value="ECO:0007669"/>
    <property type="project" value="UniProtKB-EC"/>
</dbReference>
<comment type="similarity">
    <text evidence="1">Belongs to the helicase family. UvrD subfamily.</text>
</comment>
<evidence type="ECO:0000256" key="9">
    <source>
        <dbReference type="ARBA" id="ARBA00034808"/>
    </source>
</evidence>
<dbReference type="Gene3D" id="3.40.50.300">
    <property type="entry name" value="P-loop containing nucleotide triphosphate hydrolases"/>
    <property type="match status" value="2"/>
</dbReference>
<dbReference type="Pfam" id="PF00580">
    <property type="entry name" value="UvrD-helicase"/>
    <property type="match status" value="1"/>
</dbReference>
<dbReference type="PANTHER" id="PTHR11070:SF2">
    <property type="entry name" value="ATP-DEPENDENT DNA HELICASE SRS2"/>
    <property type="match status" value="1"/>
</dbReference>
<dbReference type="PROSITE" id="PS51198">
    <property type="entry name" value="UVRD_HELICASE_ATP_BIND"/>
    <property type="match status" value="1"/>
</dbReference>
<evidence type="ECO:0000256" key="6">
    <source>
        <dbReference type="ARBA" id="ARBA00023125"/>
    </source>
</evidence>
<dbReference type="SUPFAM" id="SSF52540">
    <property type="entry name" value="P-loop containing nucleoside triphosphate hydrolases"/>
    <property type="match status" value="1"/>
</dbReference>
<keyword evidence="5 11" id="KW-0067">ATP-binding</keyword>
<keyword evidence="7" id="KW-0413">Isomerase</keyword>
<organism evidence="14 15">
    <name type="scientific">Clostridium thermosuccinogenes</name>
    <dbReference type="NCBI Taxonomy" id="84032"/>
    <lineage>
        <taxon>Bacteria</taxon>
        <taxon>Bacillati</taxon>
        <taxon>Bacillota</taxon>
        <taxon>Clostridia</taxon>
        <taxon>Eubacteriales</taxon>
        <taxon>Clostridiaceae</taxon>
        <taxon>Clostridium</taxon>
    </lineage>
</organism>
<dbReference type="EC" id="5.6.2.4" evidence="9"/>
<dbReference type="Pfam" id="PF13361">
    <property type="entry name" value="UvrD_C"/>
    <property type="match status" value="1"/>
</dbReference>
<evidence type="ECO:0000256" key="2">
    <source>
        <dbReference type="ARBA" id="ARBA00022741"/>
    </source>
</evidence>
<sequence length="696" mass="80834">MFLSTLKEKYNINLDEQQQQAVKHVNGPALILAGPGSGKTTVITARTAYLILEAGVSPDSILTLTFNKAAQLEMEHRFNRIYGADVARKVRFSTLHSFSNRVVMDYEKKQGKRLKRIEGDEEAGESKRKILSMLYQQINESKLNDDELENLINEIGLVKNKMIKDFEGIKFDTKNFPIIYKAYEDYKKSNLYIDFDDMLTYAYSILNKCPDILSYYREKYRYIQVDEGQDLSKIQFEILKLLVKTDDGNIFIVADDDQSIYGFRGADPQYILNIREQFRGCRLYRLENNYRSTKNIVEISSNFIKTNTQRFDKNHKTDNDYKYDPNIVQVEDEKEQLKFIVEKLKAHMEEGKSVAVLYRNNLSSIAIADMLDRSGIPFKVRQNKLFFFNHWVVQDILAFFKFALNQCDGESFSRIYYKMNRYISKSMLEHALNVDFKESVIDGLLSSGDIKPYQQRVLEELKKEFKMLARKHPLLALEYIEDNFKYFDSVKEYCENTGLSFDYQYSFFGIMKAIARECLTIPLFLQRMEELRELFEKSKSSDLKKAATLTTLHSSKGLEYDAVLMVDLTEDEIPGRRAVELAKKNQDNSTLEEERRLFYVGMTRAKEYLYLVSPSVKNGIRAVRSTFINEVISVMKKKEADEIGEGMIINHKHFGEGVITAILEQKGGQVILEIDFGGIRRKLDFSICLENGLITF</sequence>
<dbReference type="Proteomes" id="UP000236151">
    <property type="component" value="Unassembled WGS sequence"/>
</dbReference>
<dbReference type="GO" id="GO:0033202">
    <property type="term" value="C:DNA helicase complex"/>
    <property type="evidence" value="ECO:0007669"/>
    <property type="project" value="TreeGrafter"/>
</dbReference>
<feature type="domain" description="UvrD-like helicase C-terminal" evidence="13">
    <location>
        <begin position="294"/>
        <end position="557"/>
    </location>
</feature>
<evidence type="ECO:0000259" key="13">
    <source>
        <dbReference type="PROSITE" id="PS51217"/>
    </source>
</evidence>
<gene>
    <name evidence="14" type="ORF">CDQ84_18500</name>
</gene>
<evidence type="ECO:0000256" key="10">
    <source>
        <dbReference type="ARBA" id="ARBA00048988"/>
    </source>
</evidence>
<protein>
    <recommendedName>
        <fullName evidence="9">DNA 3'-5' helicase</fullName>
        <ecNumber evidence="9">5.6.2.4</ecNumber>
    </recommendedName>
</protein>
<dbReference type="GO" id="GO:0000725">
    <property type="term" value="P:recombinational repair"/>
    <property type="evidence" value="ECO:0007669"/>
    <property type="project" value="TreeGrafter"/>
</dbReference>
<evidence type="ECO:0000259" key="12">
    <source>
        <dbReference type="PROSITE" id="PS51198"/>
    </source>
</evidence>
<evidence type="ECO:0000256" key="8">
    <source>
        <dbReference type="ARBA" id="ARBA00034617"/>
    </source>
</evidence>
<dbReference type="GO" id="GO:0005829">
    <property type="term" value="C:cytosol"/>
    <property type="evidence" value="ECO:0007669"/>
    <property type="project" value="TreeGrafter"/>
</dbReference>
<dbReference type="AlphaFoldDB" id="A0A2K2F7E2"/>
<comment type="catalytic activity">
    <reaction evidence="10">
        <text>ATP + H2O = ADP + phosphate + H(+)</text>
        <dbReference type="Rhea" id="RHEA:13065"/>
        <dbReference type="ChEBI" id="CHEBI:15377"/>
        <dbReference type="ChEBI" id="CHEBI:15378"/>
        <dbReference type="ChEBI" id="CHEBI:30616"/>
        <dbReference type="ChEBI" id="CHEBI:43474"/>
        <dbReference type="ChEBI" id="CHEBI:456216"/>
        <dbReference type="EC" id="5.6.2.4"/>
    </reaction>
</comment>
<keyword evidence="2 11" id="KW-0547">Nucleotide-binding</keyword>
<dbReference type="InterPro" id="IPR014017">
    <property type="entry name" value="DNA_helicase_UvrD-like_C"/>
</dbReference>
<name>A0A2K2F7E2_9CLOT</name>
<dbReference type="InterPro" id="IPR013986">
    <property type="entry name" value="DExx_box_DNA_helicase_dom_sf"/>
</dbReference>
<evidence type="ECO:0000313" key="15">
    <source>
        <dbReference type="Proteomes" id="UP000236151"/>
    </source>
</evidence>
<dbReference type="InterPro" id="IPR027417">
    <property type="entry name" value="P-loop_NTPase"/>
</dbReference>
<evidence type="ECO:0000313" key="14">
    <source>
        <dbReference type="EMBL" id="PNT94695.1"/>
    </source>
</evidence>
<dbReference type="OrthoDB" id="9810135at2"/>
<evidence type="ECO:0000256" key="7">
    <source>
        <dbReference type="ARBA" id="ARBA00023235"/>
    </source>
</evidence>
<dbReference type="Gene3D" id="1.10.10.160">
    <property type="match status" value="1"/>
</dbReference>